<dbReference type="SUPFAM" id="SSF46774">
    <property type="entry name" value="ARID-like"/>
    <property type="match status" value="1"/>
</dbReference>
<dbReference type="CDD" id="cd16100">
    <property type="entry name" value="ARID"/>
    <property type="match status" value="1"/>
</dbReference>
<reference evidence="3" key="1">
    <citation type="submission" date="2020-11" db="EMBL/GenBank/DDBJ databases">
        <authorList>
            <consortium name="DOE Joint Genome Institute"/>
            <person name="Ahrendt S."/>
            <person name="Riley R."/>
            <person name="Andreopoulos W."/>
            <person name="Labutti K."/>
            <person name="Pangilinan J."/>
            <person name="Ruiz-Duenas F.J."/>
            <person name="Barrasa J.M."/>
            <person name="Sanchez-Garcia M."/>
            <person name="Camarero S."/>
            <person name="Miyauchi S."/>
            <person name="Serrano A."/>
            <person name="Linde D."/>
            <person name="Babiker R."/>
            <person name="Drula E."/>
            <person name="Ayuso-Fernandez I."/>
            <person name="Pacheco R."/>
            <person name="Padilla G."/>
            <person name="Ferreira P."/>
            <person name="Barriuso J."/>
            <person name="Kellner H."/>
            <person name="Castanera R."/>
            <person name="Alfaro M."/>
            <person name="Ramirez L."/>
            <person name="Pisabarro A.G."/>
            <person name="Kuo A."/>
            <person name="Tritt A."/>
            <person name="Lipzen A."/>
            <person name="He G."/>
            <person name="Yan M."/>
            <person name="Ng V."/>
            <person name="Cullen D."/>
            <person name="Martin F."/>
            <person name="Rosso M.-N."/>
            <person name="Henrissat B."/>
            <person name="Hibbett D."/>
            <person name="Martinez A.T."/>
            <person name="Grigoriev I.V."/>
        </authorList>
    </citation>
    <scope>NUCLEOTIDE SEQUENCE</scope>
    <source>
        <strain evidence="3">AH 40177</strain>
    </source>
</reference>
<dbReference type="OrthoDB" id="1938591at2759"/>
<dbReference type="Pfam" id="PF01388">
    <property type="entry name" value="ARID"/>
    <property type="match status" value="1"/>
</dbReference>
<dbReference type="AlphaFoldDB" id="A0A9P5PRL5"/>
<feature type="region of interest" description="Disordered" evidence="1">
    <location>
        <begin position="134"/>
        <end position="265"/>
    </location>
</feature>
<name>A0A9P5PRL5_9AGAR</name>
<feature type="compositionally biased region" description="Low complexity" evidence="1">
    <location>
        <begin position="233"/>
        <end position="246"/>
    </location>
</feature>
<gene>
    <name evidence="3" type="ORF">BDP27DRAFT_1224944</name>
</gene>
<proteinExistence type="predicted"/>
<dbReference type="GO" id="GO:0003677">
    <property type="term" value="F:DNA binding"/>
    <property type="evidence" value="ECO:0007669"/>
    <property type="project" value="InterPro"/>
</dbReference>
<dbReference type="InterPro" id="IPR001606">
    <property type="entry name" value="ARID_dom"/>
</dbReference>
<feature type="compositionally biased region" description="Low complexity" evidence="1">
    <location>
        <begin position="167"/>
        <end position="176"/>
    </location>
</feature>
<dbReference type="Gene3D" id="1.10.150.60">
    <property type="entry name" value="ARID DNA-binding domain"/>
    <property type="match status" value="1"/>
</dbReference>
<dbReference type="Proteomes" id="UP000772434">
    <property type="component" value="Unassembled WGS sequence"/>
</dbReference>
<evidence type="ECO:0000256" key="1">
    <source>
        <dbReference type="SAM" id="MobiDB-lite"/>
    </source>
</evidence>
<accession>A0A9P5PRL5</accession>
<keyword evidence="4" id="KW-1185">Reference proteome</keyword>
<dbReference type="InterPro" id="IPR036431">
    <property type="entry name" value="ARID_dom_sf"/>
</dbReference>
<feature type="compositionally biased region" description="Basic and acidic residues" evidence="1">
    <location>
        <begin position="208"/>
        <end position="218"/>
    </location>
</feature>
<dbReference type="PROSITE" id="PS51011">
    <property type="entry name" value="ARID"/>
    <property type="match status" value="1"/>
</dbReference>
<comment type="caution">
    <text evidence="3">The sequence shown here is derived from an EMBL/GenBank/DDBJ whole genome shotgun (WGS) entry which is preliminary data.</text>
</comment>
<evidence type="ECO:0000259" key="2">
    <source>
        <dbReference type="PROSITE" id="PS51011"/>
    </source>
</evidence>
<dbReference type="SMART" id="SM00501">
    <property type="entry name" value="BRIGHT"/>
    <property type="match status" value="1"/>
</dbReference>
<sequence>MQKPPPNVKDRVQGFLISLASFFAKRNQPLPPGLTGITPPNYDPVNSAFKDIEPGSEPGSFKVAGKDINIFQLWSMVWQRGGLLTKDNTGWQAIIQNFDIPEPALTTIFQIYSRILLPFENLYRQNILDQQKKAHAMRQAGASAPPANGQHPPTSTSVMPSQRGFLPSSQPSSSSVPPLPMQDNPQNDGANTILDGPTLDQDLQGLKRKLEQEEEGKRTRQKTGSASDQAFVGPTNTNPGPINPTTQAPTNAAMNTPSRTRQELSRRKIEYKPLVREIETYGGRDLKAIETEVLNSLRRPLRDLNDWGTIDVDALTLSIRSKLSTELSYALTTLTLLSTMKGQSPTAGFPINNCPDLMEEVLDLLEDLAFGEVQDVPETINLQDDSHIVTNREVVDIIYESESQPFAVLERRRGFKEADISPRQRPANLILTVTNIIRNLAVFADNVPFMANHPRLLDLLLRVCGISKKRSSYHATCSALGLADVLAVRRDVLNILCLFAPFMQFSEATPLTTIRRIFHLIASYLVDPAEAVSPLASVQLAGVPLGGNLKPPALADIALEVFTRLGHSDGNRLLFSKTVSRPALWCMFVSLVHRLPLLDVDFQLSLRGEIWLSYLQKLVMALYTLAFIFPPELKAKVKADRSLGFKNVLMRMIQKLFVQNNPESRQYFAIIVRRIIETLKLIDDEGDSFDNGKDAVSTLSFGMGYGEVGESDFERGTGMLGGYTDMGWDILLCREVQLDDVMFSELESLIRVEY</sequence>
<dbReference type="EMBL" id="JADNRY010000065">
    <property type="protein sequence ID" value="KAF9068079.1"/>
    <property type="molecule type" value="Genomic_DNA"/>
</dbReference>
<feature type="compositionally biased region" description="Polar residues" evidence="1">
    <location>
        <begin position="247"/>
        <end position="259"/>
    </location>
</feature>
<evidence type="ECO:0000313" key="3">
    <source>
        <dbReference type="EMBL" id="KAF9068079.1"/>
    </source>
</evidence>
<protein>
    <recommendedName>
        <fullName evidence="2">ARID domain-containing protein</fullName>
    </recommendedName>
</protein>
<evidence type="ECO:0000313" key="4">
    <source>
        <dbReference type="Proteomes" id="UP000772434"/>
    </source>
</evidence>
<feature type="compositionally biased region" description="Polar residues" evidence="1">
    <location>
        <begin position="151"/>
        <end position="160"/>
    </location>
</feature>
<feature type="domain" description="ARID" evidence="2">
    <location>
        <begin position="9"/>
        <end position="124"/>
    </location>
</feature>
<organism evidence="3 4">
    <name type="scientific">Rhodocollybia butyracea</name>
    <dbReference type="NCBI Taxonomy" id="206335"/>
    <lineage>
        <taxon>Eukaryota</taxon>
        <taxon>Fungi</taxon>
        <taxon>Dikarya</taxon>
        <taxon>Basidiomycota</taxon>
        <taxon>Agaricomycotina</taxon>
        <taxon>Agaricomycetes</taxon>
        <taxon>Agaricomycetidae</taxon>
        <taxon>Agaricales</taxon>
        <taxon>Marasmiineae</taxon>
        <taxon>Omphalotaceae</taxon>
        <taxon>Rhodocollybia</taxon>
    </lineage>
</organism>